<protein>
    <recommendedName>
        <fullName evidence="2">RNase H type-1 domain-containing protein</fullName>
    </recommendedName>
</protein>
<sequence>MWRHPLQMERHTHRDLLYTILYTIEALQEAHVKVEILKVKAHVGIEGNEQADKAAKQACEGGEYVPPWDNDETLLLQAMATDQDGVRYPLKGKNAVQTYVTKMIREANAGEPAMQRWNITLTCKPTEWVRKTKPSNREANQQTQERELEDMLELEREVDEDIEQDPRGGEEDDMLMEMVGQPATGESASERERNQ</sequence>
<keyword evidence="4" id="KW-1185">Reference proteome</keyword>
<gene>
    <name evidence="3" type="ORF">CYMTET_12486</name>
</gene>
<dbReference type="AlphaFoldDB" id="A0AAE0GKC2"/>
<dbReference type="GO" id="GO:0003676">
    <property type="term" value="F:nucleic acid binding"/>
    <property type="evidence" value="ECO:0007669"/>
    <property type="project" value="InterPro"/>
</dbReference>
<evidence type="ECO:0000256" key="1">
    <source>
        <dbReference type="SAM" id="MobiDB-lite"/>
    </source>
</evidence>
<feature type="domain" description="RNase H type-1" evidence="2">
    <location>
        <begin position="1"/>
        <end position="60"/>
    </location>
</feature>
<dbReference type="InterPro" id="IPR036397">
    <property type="entry name" value="RNaseH_sf"/>
</dbReference>
<dbReference type="InterPro" id="IPR012337">
    <property type="entry name" value="RNaseH-like_sf"/>
</dbReference>
<accession>A0AAE0GKC2</accession>
<evidence type="ECO:0000259" key="2">
    <source>
        <dbReference type="PROSITE" id="PS50879"/>
    </source>
</evidence>
<feature type="compositionally biased region" description="Acidic residues" evidence="1">
    <location>
        <begin position="147"/>
        <end position="163"/>
    </location>
</feature>
<dbReference type="Pfam" id="PF00075">
    <property type="entry name" value="RNase_H"/>
    <property type="match status" value="1"/>
</dbReference>
<dbReference type="GO" id="GO:0004523">
    <property type="term" value="F:RNA-DNA hybrid ribonuclease activity"/>
    <property type="evidence" value="ECO:0007669"/>
    <property type="project" value="InterPro"/>
</dbReference>
<evidence type="ECO:0000313" key="4">
    <source>
        <dbReference type="Proteomes" id="UP001190700"/>
    </source>
</evidence>
<reference evidence="3 4" key="1">
    <citation type="journal article" date="2015" name="Genome Biol. Evol.">
        <title>Comparative Genomics of a Bacterivorous Green Alga Reveals Evolutionary Causalities and Consequences of Phago-Mixotrophic Mode of Nutrition.</title>
        <authorList>
            <person name="Burns J.A."/>
            <person name="Paasch A."/>
            <person name="Narechania A."/>
            <person name="Kim E."/>
        </authorList>
    </citation>
    <scope>NUCLEOTIDE SEQUENCE [LARGE SCALE GENOMIC DNA]</scope>
    <source>
        <strain evidence="3 4">PLY_AMNH</strain>
    </source>
</reference>
<dbReference type="Proteomes" id="UP001190700">
    <property type="component" value="Unassembled WGS sequence"/>
</dbReference>
<feature type="region of interest" description="Disordered" evidence="1">
    <location>
        <begin position="130"/>
        <end position="195"/>
    </location>
</feature>
<dbReference type="InterPro" id="IPR002156">
    <property type="entry name" value="RNaseH_domain"/>
</dbReference>
<proteinExistence type="predicted"/>
<dbReference type="EMBL" id="LGRX02004755">
    <property type="protein sequence ID" value="KAK3279624.1"/>
    <property type="molecule type" value="Genomic_DNA"/>
</dbReference>
<dbReference type="SUPFAM" id="SSF53098">
    <property type="entry name" value="Ribonuclease H-like"/>
    <property type="match status" value="1"/>
</dbReference>
<evidence type="ECO:0000313" key="3">
    <source>
        <dbReference type="EMBL" id="KAK3279624.1"/>
    </source>
</evidence>
<dbReference type="PROSITE" id="PS50879">
    <property type="entry name" value="RNASE_H_1"/>
    <property type="match status" value="1"/>
</dbReference>
<comment type="caution">
    <text evidence="3">The sequence shown here is derived from an EMBL/GenBank/DDBJ whole genome shotgun (WGS) entry which is preliminary data.</text>
</comment>
<organism evidence="3 4">
    <name type="scientific">Cymbomonas tetramitiformis</name>
    <dbReference type="NCBI Taxonomy" id="36881"/>
    <lineage>
        <taxon>Eukaryota</taxon>
        <taxon>Viridiplantae</taxon>
        <taxon>Chlorophyta</taxon>
        <taxon>Pyramimonadophyceae</taxon>
        <taxon>Pyramimonadales</taxon>
        <taxon>Pyramimonadaceae</taxon>
        <taxon>Cymbomonas</taxon>
    </lineage>
</organism>
<dbReference type="Gene3D" id="3.30.420.10">
    <property type="entry name" value="Ribonuclease H-like superfamily/Ribonuclease H"/>
    <property type="match status" value="1"/>
</dbReference>
<name>A0AAE0GKC2_9CHLO</name>